<dbReference type="Proteomes" id="UP001172159">
    <property type="component" value="Unassembled WGS sequence"/>
</dbReference>
<dbReference type="AlphaFoldDB" id="A0AA40EEY5"/>
<feature type="compositionally biased region" description="Acidic residues" evidence="1">
    <location>
        <begin position="222"/>
        <end position="235"/>
    </location>
</feature>
<evidence type="ECO:0008006" key="4">
    <source>
        <dbReference type="Google" id="ProtNLM"/>
    </source>
</evidence>
<dbReference type="EMBL" id="JAUKTV010000005">
    <property type="protein sequence ID" value="KAK0737390.1"/>
    <property type="molecule type" value="Genomic_DNA"/>
</dbReference>
<protein>
    <recommendedName>
        <fullName evidence="4">Ankyrin repeat protein</fullName>
    </recommendedName>
</protein>
<reference evidence="2" key="1">
    <citation type="submission" date="2023-06" db="EMBL/GenBank/DDBJ databases">
        <title>Genome-scale phylogeny and comparative genomics of the fungal order Sordariales.</title>
        <authorList>
            <consortium name="Lawrence Berkeley National Laboratory"/>
            <person name="Hensen N."/>
            <person name="Bonometti L."/>
            <person name="Westerberg I."/>
            <person name="Brannstrom I.O."/>
            <person name="Guillou S."/>
            <person name="Cros-Aarteil S."/>
            <person name="Calhoun S."/>
            <person name="Haridas S."/>
            <person name="Kuo A."/>
            <person name="Mondo S."/>
            <person name="Pangilinan J."/>
            <person name="Riley R."/>
            <person name="Labutti K."/>
            <person name="Andreopoulos B."/>
            <person name="Lipzen A."/>
            <person name="Chen C."/>
            <person name="Yanf M."/>
            <person name="Daum C."/>
            <person name="Ng V."/>
            <person name="Clum A."/>
            <person name="Steindorff A."/>
            <person name="Ohm R."/>
            <person name="Martin F."/>
            <person name="Silar P."/>
            <person name="Natvig D."/>
            <person name="Lalanne C."/>
            <person name="Gautier V."/>
            <person name="Ament-Velasquez S.L."/>
            <person name="Kruys A."/>
            <person name="Hutchinson M.I."/>
            <person name="Powell A.J."/>
            <person name="Barry K."/>
            <person name="Miller A.N."/>
            <person name="Grigoriev I.V."/>
            <person name="Debuchy R."/>
            <person name="Gladieux P."/>
            <person name="Thoren M.H."/>
            <person name="Johannesson H."/>
        </authorList>
    </citation>
    <scope>NUCLEOTIDE SEQUENCE</scope>
    <source>
        <strain evidence="2">CBS 540.89</strain>
    </source>
</reference>
<name>A0AA40EEY5_9PEZI</name>
<gene>
    <name evidence="2" type="ORF">B0T21DRAFT_410844</name>
</gene>
<evidence type="ECO:0000256" key="1">
    <source>
        <dbReference type="SAM" id="MobiDB-lite"/>
    </source>
</evidence>
<evidence type="ECO:0000313" key="3">
    <source>
        <dbReference type="Proteomes" id="UP001172159"/>
    </source>
</evidence>
<sequence length="361" mass="40534">MWNAVNHILTSVLPPVLPIRPHPDSQAAPAHGTTAKDPTTGKMDAEGVYKPSITDVIVVKAMLVKGLGIPVELVDSIVELAEYWPHVTAEVSWGDERPNQVHSGPGSENQFLLRTPPLGFPDWGADSTTTYTRTIRPQPPGEDFSTSSFQKLAKSPMTLLAQPCRRVVFTIRSKDQGWGGSYEDQDTYRGSWTWFEAGLERWCKKTQVSSQQEQQQQPSASDESDPKEDDNEDDGQQQQPSLKLEDLSTVIPQVVVDPQDNEFKFNHPLLPEEHVKIQCNKLTEREYITHRVEWSYDDDIDPEDEVAAKKLHEVGRGERTGNGEFVKNMKIGDVVTVWGKARFGGWVNNISSVKVEVYWAV</sequence>
<keyword evidence="3" id="KW-1185">Reference proteome</keyword>
<evidence type="ECO:0000313" key="2">
    <source>
        <dbReference type="EMBL" id="KAK0737390.1"/>
    </source>
</evidence>
<feature type="region of interest" description="Disordered" evidence="1">
    <location>
        <begin position="20"/>
        <end position="46"/>
    </location>
</feature>
<accession>A0AA40EEY5</accession>
<proteinExistence type="predicted"/>
<feature type="region of interest" description="Disordered" evidence="1">
    <location>
        <begin position="206"/>
        <end position="244"/>
    </location>
</feature>
<comment type="caution">
    <text evidence="2">The sequence shown here is derived from an EMBL/GenBank/DDBJ whole genome shotgun (WGS) entry which is preliminary data.</text>
</comment>
<organism evidence="2 3">
    <name type="scientific">Apiosordaria backusii</name>
    <dbReference type="NCBI Taxonomy" id="314023"/>
    <lineage>
        <taxon>Eukaryota</taxon>
        <taxon>Fungi</taxon>
        <taxon>Dikarya</taxon>
        <taxon>Ascomycota</taxon>
        <taxon>Pezizomycotina</taxon>
        <taxon>Sordariomycetes</taxon>
        <taxon>Sordariomycetidae</taxon>
        <taxon>Sordariales</taxon>
        <taxon>Lasiosphaeriaceae</taxon>
        <taxon>Apiosordaria</taxon>
    </lineage>
</organism>
<feature type="compositionally biased region" description="Low complexity" evidence="1">
    <location>
        <begin position="207"/>
        <end position="221"/>
    </location>
</feature>